<keyword evidence="2" id="KW-0808">Transferase</keyword>
<evidence type="ECO:0000313" key="2">
    <source>
        <dbReference type="EMBL" id="TWI28272.1"/>
    </source>
</evidence>
<dbReference type="GO" id="GO:0016757">
    <property type="term" value="F:glycosyltransferase activity"/>
    <property type="evidence" value="ECO:0007669"/>
    <property type="project" value="UniProtKB-KW"/>
</dbReference>
<sequence>MPFADRSEAGRRLAEALNRFRGKDVVVLALPRGGVPVAAEVAAYLKAPLDLLLVRKIGVPTQPELAMGAVIDGDDPVIVRNDNVIRLAWVSAAEFDKSCQRELAEIERRRRLYVGDRHLVDLEGRIAIIVDDGIATGATVRAAIRGLRRRKPGSIVLAVPVAPPDTIEALRKEADDVICLEEPEFFQAIGLYYRDFRQLRDQDVIALLDSARSPVIAETPSAGKEP</sequence>
<dbReference type="Gene3D" id="3.40.50.2020">
    <property type="match status" value="1"/>
</dbReference>
<dbReference type="Proteomes" id="UP000317122">
    <property type="component" value="Unassembled WGS sequence"/>
</dbReference>
<dbReference type="InterPro" id="IPR000836">
    <property type="entry name" value="PRTase_dom"/>
</dbReference>
<proteinExistence type="predicted"/>
<organism evidence="2 3">
    <name type="scientific">Mesorhizobium tianshanense</name>
    <dbReference type="NCBI Taxonomy" id="39844"/>
    <lineage>
        <taxon>Bacteria</taxon>
        <taxon>Pseudomonadati</taxon>
        <taxon>Pseudomonadota</taxon>
        <taxon>Alphaproteobacteria</taxon>
        <taxon>Hyphomicrobiales</taxon>
        <taxon>Phyllobacteriaceae</taxon>
        <taxon>Mesorhizobium</taxon>
    </lineage>
</organism>
<keyword evidence="3" id="KW-1185">Reference proteome</keyword>
<feature type="domain" description="Phosphoribosyltransferase" evidence="1">
    <location>
        <begin position="10"/>
        <end position="192"/>
    </location>
</feature>
<keyword evidence="2" id="KW-0328">Glycosyltransferase</keyword>
<reference evidence="2 3" key="1">
    <citation type="journal article" date="2015" name="Stand. Genomic Sci.">
        <title>Genomic Encyclopedia of Bacterial and Archaeal Type Strains, Phase III: the genomes of soil and plant-associated and newly described type strains.</title>
        <authorList>
            <person name="Whitman W.B."/>
            <person name="Woyke T."/>
            <person name="Klenk H.P."/>
            <person name="Zhou Y."/>
            <person name="Lilburn T.G."/>
            <person name="Beck B.J."/>
            <person name="De Vos P."/>
            <person name="Vandamme P."/>
            <person name="Eisen J.A."/>
            <person name="Garrity G."/>
            <person name="Hugenholtz P."/>
            <person name="Kyrpides N.C."/>
        </authorList>
    </citation>
    <scope>NUCLEOTIDE SEQUENCE [LARGE SCALE GENOMIC DNA]</scope>
    <source>
        <strain evidence="2 3">CGMCC 1.2546</strain>
    </source>
</reference>
<dbReference type="RefSeq" id="WP_145721338.1">
    <property type="nucleotide sequence ID" value="NZ_BSPF01000088.1"/>
</dbReference>
<evidence type="ECO:0000313" key="3">
    <source>
        <dbReference type="Proteomes" id="UP000317122"/>
    </source>
</evidence>
<dbReference type="CDD" id="cd06223">
    <property type="entry name" value="PRTases_typeI"/>
    <property type="match status" value="1"/>
</dbReference>
<gene>
    <name evidence="2" type="ORF">IQ26_05312</name>
</gene>
<dbReference type="InterPro" id="IPR029057">
    <property type="entry name" value="PRTase-like"/>
</dbReference>
<accession>A0A562N7V0</accession>
<dbReference type="OrthoDB" id="9810066at2"/>
<name>A0A562N7V0_9HYPH</name>
<dbReference type="Pfam" id="PF00156">
    <property type="entry name" value="Pribosyltran"/>
    <property type="match status" value="1"/>
</dbReference>
<dbReference type="Gene3D" id="3.30.1310.20">
    <property type="entry name" value="PRTase-like"/>
    <property type="match status" value="1"/>
</dbReference>
<dbReference type="AlphaFoldDB" id="A0A562N7V0"/>
<dbReference type="SUPFAM" id="SSF53271">
    <property type="entry name" value="PRTase-like"/>
    <property type="match status" value="1"/>
</dbReference>
<dbReference type="EMBL" id="VLKT01000039">
    <property type="protein sequence ID" value="TWI28272.1"/>
    <property type="molecule type" value="Genomic_DNA"/>
</dbReference>
<evidence type="ECO:0000259" key="1">
    <source>
        <dbReference type="Pfam" id="PF00156"/>
    </source>
</evidence>
<comment type="caution">
    <text evidence="2">The sequence shown here is derived from an EMBL/GenBank/DDBJ whole genome shotgun (WGS) entry which is preliminary data.</text>
</comment>
<protein>
    <submittedName>
        <fullName evidence="2">Putative phosphoribosyltransferase</fullName>
    </submittedName>
</protein>